<keyword evidence="7 13" id="KW-0479">Metal-binding</keyword>
<dbReference type="HOGENOM" id="CLU_1363255_0_0_1"/>
<feature type="transmembrane region" description="Helical" evidence="15">
    <location>
        <begin position="12"/>
        <end position="33"/>
    </location>
</feature>
<feature type="non-terminal residue" evidence="16">
    <location>
        <position position="1"/>
    </location>
</feature>
<comment type="cofactor">
    <cofactor evidence="1 13">
        <name>heme</name>
        <dbReference type="ChEBI" id="CHEBI:30413"/>
    </cofactor>
</comment>
<keyword evidence="12 15" id="KW-0472">Membrane</keyword>
<dbReference type="InterPro" id="IPR017972">
    <property type="entry name" value="Cyt_P450_CS"/>
</dbReference>
<accession>A0A0D0C8Q7</accession>
<dbReference type="Proteomes" id="UP000053593">
    <property type="component" value="Unassembled WGS sequence"/>
</dbReference>
<protein>
    <recommendedName>
        <fullName evidence="18">Cytochrome P450</fullName>
    </recommendedName>
</protein>
<evidence type="ECO:0000313" key="17">
    <source>
        <dbReference type="Proteomes" id="UP000053593"/>
    </source>
</evidence>
<dbReference type="AlphaFoldDB" id="A0A0D0C8Q7"/>
<evidence type="ECO:0000256" key="7">
    <source>
        <dbReference type="ARBA" id="ARBA00022723"/>
    </source>
</evidence>
<evidence type="ECO:0000256" key="13">
    <source>
        <dbReference type="PIRSR" id="PIRSR602403-1"/>
    </source>
</evidence>
<reference evidence="16 17" key="1">
    <citation type="submission" date="2014-04" db="EMBL/GenBank/DDBJ databases">
        <title>Evolutionary Origins and Diversification of the Mycorrhizal Mutualists.</title>
        <authorList>
            <consortium name="DOE Joint Genome Institute"/>
            <consortium name="Mycorrhizal Genomics Consortium"/>
            <person name="Kohler A."/>
            <person name="Kuo A."/>
            <person name="Nagy L.G."/>
            <person name="Floudas D."/>
            <person name="Copeland A."/>
            <person name="Barry K.W."/>
            <person name="Cichocki N."/>
            <person name="Veneault-Fourrey C."/>
            <person name="LaButti K."/>
            <person name="Lindquist E.A."/>
            <person name="Lipzen A."/>
            <person name="Lundell T."/>
            <person name="Morin E."/>
            <person name="Murat C."/>
            <person name="Riley R."/>
            <person name="Ohm R."/>
            <person name="Sun H."/>
            <person name="Tunlid A."/>
            <person name="Henrissat B."/>
            <person name="Grigoriev I.V."/>
            <person name="Hibbett D.S."/>
            <person name="Martin F."/>
        </authorList>
    </citation>
    <scope>NUCLEOTIDE SEQUENCE [LARGE SCALE GENOMIC DNA]</scope>
    <source>
        <strain evidence="16 17">FD-317 M1</strain>
    </source>
</reference>
<comment type="similarity">
    <text evidence="4 14">Belongs to the cytochrome P450 family.</text>
</comment>
<feature type="non-terminal residue" evidence="16">
    <location>
        <position position="201"/>
    </location>
</feature>
<dbReference type="GO" id="GO:0016020">
    <property type="term" value="C:membrane"/>
    <property type="evidence" value="ECO:0007669"/>
    <property type="project" value="UniProtKB-SubCell"/>
</dbReference>
<proteinExistence type="inferred from homology"/>
<keyword evidence="8 15" id="KW-1133">Transmembrane helix</keyword>
<evidence type="ECO:0000256" key="12">
    <source>
        <dbReference type="ARBA" id="ARBA00023136"/>
    </source>
</evidence>
<evidence type="ECO:0000256" key="10">
    <source>
        <dbReference type="ARBA" id="ARBA00023004"/>
    </source>
</evidence>
<dbReference type="OrthoDB" id="2789670at2759"/>
<dbReference type="GO" id="GO:0005506">
    <property type="term" value="F:iron ion binding"/>
    <property type="evidence" value="ECO:0007669"/>
    <property type="project" value="InterPro"/>
</dbReference>
<evidence type="ECO:0008006" key="18">
    <source>
        <dbReference type="Google" id="ProtNLM"/>
    </source>
</evidence>
<dbReference type="GO" id="GO:0020037">
    <property type="term" value="F:heme binding"/>
    <property type="evidence" value="ECO:0007669"/>
    <property type="project" value="InterPro"/>
</dbReference>
<evidence type="ECO:0000313" key="16">
    <source>
        <dbReference type="EMBL" id="KIK51163.1"/>
    </source>
</evidence>
<keyword evidence="6 15" id="KW-0812">Transmembrane</keyword>
<comment type="pathway">
    <text evidence="3">Secondary metabolite biosynthesis; terpenoid biosynthesis.</text>
</comment>
<keyword evidence="9 14" id="KW-0560">Oxidoreductase</keyword>
<dbReference type="InterPro" id="IPR002403">
    <property type="entry name" value="Cyt_P450_E_grp-IV"/>
</dbReference>
<dbReference type="Pfam" id="PF00067">
    <property type="entry name" value="p450"/>
    <property type="match status" value="1"/>
</dbReference>
<comment type="subcellular location">
    <subcellularLocation>
        <location evidence="2">Membrane</location>
    </subcellularLocation>
</comment>
<keyword evidence="10 13" id="KW-0408">Iron</keyword>
<keyword evidence="17" id="KW-1185">Reference proteome</keyword>
<evidence type="ECO:0000256" key="2">
    <source>
        <dbReference type="ARBA" id="ARBA00004370"/>
    </source>
</evidence>
<dbReference type="PANTHER" id="PTHR24305:SF166">
    <property type="entry name" value="CYTOCHROME P450 12A4, MITOCHONDRIAL-RELATED"/>
    <property type="match status" value="1"/>
</dbReference>
<sequence>GLDVGTVKSEIVTFIIAGGDTVVLSTCFTAWLLSSHPTVQGKLYQELVSALYPESYMENNEELCSLLDICVLENCEYLTWVIKEGLHLYAVIPGPIPCTTVSSKSSGSPTDIEGFFIPLHTSVVIPPNMSNCDGEVFPDPDSFIPERWSKENETLEMKTSFLSFGSGPRICLGQHLAWMQMRYNIAWLILDYFIQPAKDNK</sequence>
<name>A0A0D0C8Q7_9AGAR</name>
<dbReference type="PRINTS" id="PR00385">
    <property type="entry name" value="P450"/>
</dbReference>
<organism evidence="16 17">
    <name type="scientific">Collybiopsis luxurians FD-317 M1</name>
    <dbReference type="NCBI Taxonomy" id="944289"/>
    <lineage>
        <taxon>Eukaryota</taxon>
        <taxon>Fungi</taxon>
        <taxon>Dikarya</taxon>
        <taxon>Basidiomycota</taxon>
        <taxon>Agaricomycotina</taxon>
        <taxon>Agaricomycetes</taxon>
        <taxon>Agaricomycetidae</taxon>
        <taxon>Agaricales</taxon>
        <taxon>Marasmiineae</taxon>
        <taxon>Omphalotaceae</taxon>
        <taxon>Collybiopsis</taxon>
        <taxon>Collybiopsis luxurians</taxon>
    </lineage>
</organism>
<evidence type="ECO:0000256" key="15">
    <source>
        <dbReference type="SAM" id="Phobius"/>
    </source>
</evidence>
<evidence type="ECO:0000256" key="1">
    <source>
        <dbReference type="ARBA" id="ARBA00001971"/>
    </source>
</evidence>
<dbReference type="GO" id="GO:0004497">
    <property type="term" value="F:monooxygenase activity"/>
    <property type="evidence" value="ECO:0007669"/>
    <property type="project" value="UniProtKB-KW"/>
</dbReference>
<dbReference type="EMBL" id="KN834871">
    <property type="protein sequence ID" value="KIK51163.1"/>
    <property type="molecule type" value="Genomic_DNA"/>
</dbReference>
<dbReference type="Gene3D" id="1.10.630.10">
    <property type="entry name" value="Cytochrome P450"/>
    <property type="match status" value="1"/>
</dbReference>
<evidence type="ECO:0000256" key="4">
    <source>
        <dbReference type="ARBA" id="ARBA00010617"/>
    </source>
</evidence>
<evidence type="ECO:0000256" key="5">
    <source>
        <dbReference type="ARBA" id="ARBA00022617"/>
    </source>
</evidence>
<gene>
    <name evidence="16" type="ORF">GYMLUDRAFT_138266</name>
</gene>
<keyword evidence="11 14" id="KW-0503">Monooxygenase</keyword>
<dbReference type="GO" id="GO:0016705">
    <property type="term" value="F:oxidoreductase activity, acting on paired donors, with incorporation or reduction of molecular oxygen"/>
    <property type="evidence" value="ECO:0007669"/>
    <property type="project" value="InterPro"/>
</dbReference>
<evidence type="ECO:0000256" key="8">
    <source>
        <dbReference type="ARBA" id="ARBA00022989"/>
    </source>
</evidence>
<dbReference type="PRINTS" id="PR00465">
    <property type="entry name" value="EP450IV"/>
</dbReference>
<feature type="binding site" description="axial binding residue" evidence="13">
    <location>
        <position position="171"/>
    </location>
    <ligand>
        <name>heme</name>
        <dbReference type="ChEBI" id="CHEBI:30413"/>
    </ligand>
    <ligandPart>
        <name>Fe</name>
        <dbReference type="ChEBI" id="CHEBI:18248"/>
    </ligandPart>
</feature>
<dbReference type="PANTHER" id="PTHR24305">
    <property type="entry name" value="CYTOCHROME P450"/>
    <property type="match status" value="1"/>
</dbReference>
<evidence type="ECO:0000256" key="14">
    <source>
        <dbReference type="RuleBase" id="RU000461"/>
    </source>
</evidence>
<evidence type="ECO:0000256" key="6">
    <source>
        <dbReference type="ARBA" id="ARBA00022692"/>
    </source>
</evidence>
<evidence type="ECO:0000256" key="3">
    <source>
        <dbReference type="ARBA" id="ARBA00004721"/>
    </source>
</evidence>
<evidence type="ECO:0000256" key="9">
    <source>
        <dbReference type="ARBA" id="ARBA00023002"/>
    </source>
</evidence>
<dbReference type="InterPro" id="IPR036396">
    <property type="entry name" value="Cyt_P450_sf"/>
</dbReference>
<dbReference type="InterPro" id="IPR001128">
    <property type="entry name" value="Cyt_P450"/>
</dbReference>
<dbReference type="PROSITE" id="PS00086">
    <property type="entry name" value="CYTOCHROME_P450"/>
    <property type="match status" value="1"/>
</dbReference>
<keyword evidence="5 13" id="KW-0349">Heme</keyword>
<dbReference type="InterPro" id="IPR050121">
    <property type="entry name" value="Cytochrome_P450_monoxygenase"/>
</dbReference>
<dbReference type="SUPFAM" id="SSF48264">
    <property type="entry name" value="Cytochrome P450"/>
    <property type="match status" value="1"/>
</dbReference>
<evidence type="ECO:0000256" key="11">
    <source>
        <dbReference type="ARBA" id="ARBA00023033"/>
    </source>
</evidence>